<evidence type="ECO:0000313" key="2">
    <source>
        <dbReference type="Proteomes" id="UP000318093"/>
    </source>
</evidence>
<name>A0A537JDB7_9BACT</name>
<dbReference type="EMBL" id="VBAN01000202">
    <property type="protein sequence ID" value="TMI81547.1"/>
    <property type="molecule type" value="Genomic_DNA"/>
</dbReference>
<protein>
    <submittedName>
        <fullName evidence="1">Uncharacterized protein</fullName>
    </submittedName>
</protein>
<evidence type="ECO:0000313" key="1">
    <source>
        <dbReference type="EMBL" id="TMI81547.1"/>
    </source>
</evidence>
<accession>A0A537JDB7</accession>
<comment type="caution">
    <text evidence="1">The sequence shown here is derived from an EMBL/GenBank/DDBJ whole genome shotgun (WGS) entry which is preliminary data.</text>
</comment>
<dbReference type="AlphaFoldDB" id="A0A537JDB7"/>
<proteinExistence type="predicted"/>
<reference evidence="1 2" key="1">
    <citation type="journal article" date="2019" name="Nat. Microbiol.">
        <title>Mediterranean grassland soil C-N compound turnover is dependent on rainfall and depth, and is mediated by genomically divergent microorganisms.</title>
        <authorList>
            <person name="Diamond S."/>
            <person name="Andeer P.F."/>
            <person name="Li Z."/>
            <person name="Crits-Christoph A."/>
            <person name="Burstein D."/>
            <person name="Anantharaman K."/>
            <person name="Lane K.R."/>
            <person name="Thomas B.C."/>
            <person name="Pan C."/>
            <person name="Northen T.R."/>
            <person name="Banfield J.F."/>
        </authorList>
    </citation>
    <scope>NUCLEOTIDE SEQUENCE [LARGE SCALE GENOMIC DNA]</scope>
    <source>
        <strain evidence="1">NP_6</strain>
    </source>
</reference>
<dbReference type="Proteomes" id="UP000318093">
    <property type="component" value="Unassembled WGS sequence"/>
</dbReference>
<sequence length="72" mass="8282">MPGLGVDGVSGDQALARKGVCFAYFIKQACWRVPEAYCNTALQVCITRECPVYHLHKEAMERRFATKFKHFW</sequence>
<organism evidence="1 2">
    <name type="scientific">Candidatus Segetimicrobium genomatis</name>
    <dbReference type="NCBI Taxonomy" id="2569760"/>
    <lineage>
        <taxon>Bacteria</taxon>
        <taxon>Bacillati</taxon>
        <taxon>Candidatus Sysuimicrobiota</taxon>
        <taxon>Candidatus Sysuimicrobiia</taxon>
        <taxon>Candidatus Sysuimicrobiales</taxon>
        <taxon>Candidatus Segetimicrobiaceae</taxon>
        <taxon>Candidatus Segetimicrobium</taxon>
    </lineage>
</organism>
<gene>
    <name evidence="1" type="ORF">E6H03_06825</name>
</gene>